<dbReference type="Pfam" id="PF12420">
    <property type="entry name" value="DUF3671"/>
    <property type="match status" value="1"/>
</dbReference>
<protein>
    <submittedName>
        <fullName evidence="2">Uncharacterized protein</fullName>
    </submittedName>
</protein>
<accession>A0A1A9APG5</accession>
<dbReference type="InterPro" id="IPR022139">
    <property type="entry name" value="Fam-L/Fam-M-like_plasmodium"/>
</dbReference>
<evidence type="ECO:0000256" key="1">
    <source>
        <dbReference type="SAM" id="MobiDB-lite"/>
    </source>
</evidence>
<evidence type="ECO:0000313" key="2">
    <source>
        <dbReference type="EMBL" id="SBT58121.1"/>
    </source>
</evidence>
<organism evidence="2 3">
    <name type="scientific">Plasmodium ovale wallikeri</name>
    <dbReference type="NCBI Taxonomy" id="864142"/>
    <lineage>
        <taxon>Eukaryota</taxon>
        <taxon>Sar</taxon>
        <taxon>Alveolata</taxon>
        <taxon>Apicomplexa</taxon>
        <taxon>Aconoidasida</taxon>
        <taxon>Haemosporida</taxon>
        <taxon>Plasmodiidae</taxon>
        <taxon>Plasmodium</taxon>
        <taxon>Plasmodium (Plasmodium)</taxon>
    </lineage>
</organism>
<gene>
    <name evidence="2" type="ORF">POVWA1_085700</name>
</gene>
<reference evidence="3" key="1">
    <citation type="submission" date="2016-05" db="EMBL/GenBank/DDBJ databases">
        <authorList>
            <person name="Naeem Raeece"/>
        </authorList>
    </citation>
    <scope>NUCLEOTIDE SEQUENCE [LARGE SCALE GENOMIC DNA]</scope>
</reference>
<feature type="region of interest" description="Disordered" evidence="1">
    <location>
        <begin position="64"/>
        <end position="91"/>
    </location>
</feature>
<dbReference type="EMBL" id="FLRD01001780">
    <property type="protein sequence ID" value="SBT58121.1"/>
    <property type="molecule type" value="Genomic_DNA"/>
</dbReference>
<proteinExistence type="predicted"/>
<sequence>MNCTLNEWFVRKQNPIIKIDSVNIRLLANHKRGKEAKLARLSENVSNSKSTKLGIKKNNTNKYEEEVELRNDKDNKPKHLRLYKESSHDSQKGKKTYKKKFYLCAPFKLVDDYFENKIFNMCRYILEYGKNTKGDKNNVSNLGGEKFGFVCLVSTLLIIL</sequence>
<name>A0A1A9APG5_PLAOA</name>
<keyword evidence="3" id="KW-1185">Reference proteome</keyword>
<dbReference type="Proteomes" id="UP000078555">
    <property type="component" value="Unassembled WGS sequence"/>
</dbReference>
<dbReference type="AlphaFoldDB" id="A0A1A9APG5"/>
<evidence type="ECO:0000313" key="3">
    <source>
        <dbReference type="Proteomes" id="UP000078555"/>
    </source>
</evidence>